<dbReference type="PIRSF" id="PIRSF002825">
    <property type="entry name" value="CfbpA"/>
    <property type="match status" value="1"/>
</dbReference>
<feature type="signal peptide" evidence="3">
    <location>
        <begin position="1"/>
        <end position="18"/>
    </location>
</feature>
<dbReference type="Pfam" id="PF13343">
    <property type="entry name" value="SBP_bac_6"/>
    <property type="match status" value="1"/>
</dbReference>
<accession>A0ABR9R442</accession>
<dbReference type="SUPFAM" id="SSF53850">
    <property type="entry name" value="Periplasmic binding protein-like II"/>
    <property type="match status" value="1"/>
</dbReference>
<dbReference type="PANTHER" id="PTHR30006">
    <property type="entry name" value="THIAMINE-BINDING PERIPLASMIC PROTEIN-RELATED"/>
    <property type="match status" value="1"/>
</dbReference>
<evidence type="ECO:0000256" key="1">
    <source>
        <dbReference type="ARBA" id="ARBA00022729"/>
    </source>
</evidence>
<feature type="chain" id="PRO_5045322021" evidence="3">
    <location>
        <begin position="19"/>
        <end position="361"/>
    </location>
</feature>
<dbReference type="Proteomes" id="UP000768567">
    <property type="component" value="Unassembled WGS sequence"/>
</dbReference>
<sequence>MKRAAALLAAGCMTVSLAACGSTATSGSSSTASESAPASSSEAASESTTTSEASSEATATGSGKVTVYMPSPAGLADKLAAAFTEETGIQVEQFQGTTGEILARLETEEANPVADVVILASWSDGLSMKADDKIVSYTPANADKIQPGWIDDDSMLFGYSASAVGVIYNTTIYPELNADWADLADSQYADDIAIPDPEKSGACKDFLAGLVTGLDNGEEIMQSWADNGLTVPGANAAALEAVTTGEKGILIAGVDYNAYSSIDDGEPINIYYPASGTVINPRPAMIMKTAPDMDNAKAFVDFLFSDEAQQLVADAYLLPGRTDIQCSNRTNVADIPQLPTDWDAMVPVADETAAKLNEICQ</sequence>
<dbReference type="Gene3D" id="3.40.190.10">
    <property type="entry name" value="Periplasmic binding protein-like II"/>
    <property type="match status" value="2"/>
</dbReference>
<evidence type="ECO:0000256" key="3">
    <source>
        <dbReference type="SAM" id="SignalP"/>
    </source>
</evidence>
<keyword evidence="1 3" id="KW-0732">Signal</keyword>
<comment type="caution">
    <text evidence="4">The sequence shown here is derived from an EMBL/GenBank/DDBJ whole genome shotgun (WGS) entry which is preliminary data.</text>
</comment>
<evidence type="ECO:0000256" key="2">
    <source>
        <dbReference type="SAM" id="MobiDB-lite"/>
    </source>
</evidence>
<feature type="region of interest" description="Disordered" evidence="2">
    <location>
        <begin position="24"/>
        <end position="63"/>
    </location>
</feature>
<protein>
    <submittedName>
        <fullName evidence="4">ABC transporter substrate-binding protein</fullName>
    </submittedName>
</protein>
<name>A0ABR9R442_9FIRM</name>
<evidence type="ECO:0000313" key="4">
    <source>
        <dbReference type="EMBL" id="MBE5037899.1"/>
    </source>
</evidence>
<dbReference type="EMBL" id="JADCKC010000002">
    <property type="protein sequence ID" value="MBE5037899.1"/>
    <property type="molecule type" value="Genomic_DNA"/>
</dbReference>
<dbReference type="CDD" id="cd13547">
    <property type="entry name" value="PBP2_Fbp_like_2"/>
    <property type="match status" value="1"/>
</dbReference>
<keyword evidence="5" id="KW-1185">Reference proteome</keyword>
<proteinExistence type="predicted"/>
<dbReference type="PANTHER" id="PTHR30006:SF2">
    <property type="entry name" value="ABC TRANSPORTER SUBSTRATE-BINDING PROTEIN"/>
    <property type="match status" value="1"/>
</dbReference>
<dbReference type="InterPro" id="IPR026045">
    <property type="entry name" value="Ferric-bd"/>
</dbReference>
<organism evidence="4 5">
    <name type="scientific">Gemmiger gallinarum</name>
    <dbReference type="NCBI Taxonomy" id="2779354"/>
    <lineage>
        <taxon>Bacteria</taxon>
        <taxon>Bacillati</taxon>
        <taxon>Bacillota</taxon>
        <taxon>Clostridia</taxon>
        <taxon>Eubacteriales</taxon>
        <taxon>Gemmiger</taxon>
    </lineage>
</organism>
<gene>
    <name evidence="4" type="ORF">INF35_08900</name>
</gene>
<evidence type="ECO:0000313" key="5">
    <source>
        <dbReference type="Proteomes" id="UP000768567"/>
    </source>
</evidence>
<reference evidence="4 5" key="1">
    <citation type="submission" date="2020-10" db="EMBL/GenBank/DDBJ databases">
        <title>ChiBAC.</title>
        <authorList>
            <person name="Zenner C."/>
            <person name="Hitch T.C.A."/>
            <person name="Clavel T."/>
        </authorList>
    </citation>
    <scope>NUCLEOTIDE SEQUENCE [LARGE SCALE GENOMIC DNA]</scope>
    <source>
        <strain evidence="4 5">DSM 109015</strain>
    </source>
</reference>